<dbReference type="EC" id="2.5.1.61" evidence="5 9"/>
<dbReference type="AlphaFoldDB" id="S0KT03"/>
<dbReference type="EMBL" id="ASWO01000005">
    <property type="protein sequence ID" value="EOT83797.1"/>
    <property type="molecule type" value="Genomic_DNA"/>
</dbReference>
<dbReference type="InterPro" id="IPR022417">
    <property type="entry name" value="Porphobilin_deaminase_N"/>
</dbReference>
<evidence type="ECO:0000259" key="11">
    <source>
        <dbReference type="Pfam" id="PF03900"/>
    </source>
</evidence>
<evidence type="ECO:0000259" key="10">
    <source>
        <dbReference type="Pfam" id="PF01379"/>
    </source>
</evidence>
<evidence type="ECO:0000313" key="13">
    <source>
        <dbReference type="Proteomes" id="UP000015961"/>
    </source>
</evidence>
<dbReference type="NCBIfam" id="TIGR00212">
    <property type="entry name" value="hemC"/>
    <property type="match status" value="1"/>
</dbReference>
<dbReference type="Pfam" id="PF01379">
    <property type="entry name" value="Porphobil_deam"/>
    <property type="match status" value="1"/>
</dbReference>
<keyword evidence="7" id="KW-0627">Porphyrin biosynthesis</keyword>
<dbReference type="OrthoDB" id="9810298at2"/>
<dbReference type="GO" id="GO:0005737">
    <property type="term" value="C:cytoplasm"/>
    <property type="evidence" value="ECO:0007669"/>
    <property type="project" value="UniProtKB-UniRule"/>
</dbReference>
<evidence type="ECO:0000256" key="3">
    <source>
        <dbReference type="ARBA" id="ARBA00005638"/>
    </source>
</evidence>
<dbReference type="Proteomes" id="UP000015961">
    <property type="component" value="Unassembled WGS sequence"/>
</dbReference>
<evidence type="ECO:0000256" key="4">
    <source>
        <dbReference type="ARBA" id="ARBA00011245"/>
    </source>
</evidence>
<evidence type="ECO:0000256" key="1">
    <source>
        <dbReference type="ARBA" id="ARBA00001916"/>
    </source>
</evidence>
<dbReference type="Pfam" id="PF03900">
    <property type="entry name" value="Porphobil_deamC"/>
    <property type="match status" value="1"/>
</dbReference>
<dbReference type="STRING" id="1140003.OMY_01156"/>
<evidence type="ECO:0000256" key="8">
    <source>
        <dbReference type="ARBA" id="ARBA00048169"/>
    </source>
</evidence>
<dbReference type="GO" id="GO:0004418">
    <property type="term" value="F:hydroxymethylbilane synthase activity"/>
    <property type="evidence" value="ECO:0007669"/>
    <property type="project" value="UniProtKB-UniRule"/>
</dbReference>
<dbReference type="GO" id="GO:0006783">
    <property type="term" value="P:heme biosynthetic process"/>
    <property type="evidence" value="ECO:0007669"/>
    <property type="project" value="TreeGrafter"/>
</dbReference>
<comment type="subunit">
    <text evidence="4">Monomer.</text>
</comment>
<dbReference type="InterPro" id="IPR036803">
    <property type="entry name" value="Porphobilinogen_deaminase_C_sf"/>
</dbReference>
<dbReference type="PIRSF" id="PIRSF001438">
    <property type="entry name" value="4pyrrol_synth_OHMeBilane_synth"/>
    <property type="match status" value="1"/>
</dbReference>
<accession>S0KT03</accession>
<sequence length="303" mass="34229">MTTVYRMGTRKSKLAQIQADQVAEYIHAHFPDIKIEKVLITTEGDRNQKDSLLKIGGQGVFVNEIRHRLLDESIDFCVHSAKDLPSVLPSQLTHAAYLPREDVRDVLVTADTIETIDQLPDQAKIGTSSKRRLFEWQSIYPQFCYESIRGNVDTRLNKVVTKEYDATILAMAGLNRLKVSLSDLGLKAHVVEVQEPFIPAVGQGVIAVECLRTNQPLIECLSKIDDPLTRMAITQERDYLAEFGAGCNVPIGAYAKVVDQRLKFQSIVFNEESGHVNYHNEWFDISSSIGKEVARKQKEWLEK</sequence>
<dbReference type="PATRIC" id="fig|1140003.3.peg.1114"/>
<dbReference type="RefSeq" id="WP_016185608.1">
    <property type="nucleotide sequence ID" value="NZ_ASWO01000005.1"/>
</dbReference>
<keyword evidence="13" id="KW-1185">Reference proteome</keyword>
<comment type="catalytic activity">
    <reaction evidence="8">
        <text>4 porphobilinogen + H2O = hydroxymethylbilane + 4 NH4(+)</text>
        <dbReference type="Rhea" id="RHEA:13185"/>
        <dbReference type="ChEBI" id="CHEBI:15377"/>
        <dbReference type="ChEBI" id="CHEBI:28938"/>
        <dbReference type="ChEBI" id="CHEBI:57845"/>
        <dbReference type="ChEBI" id="CHEBI:58126"/>
        <dbReference type="EC" id="2.5.1.61"/>
    </reaction>
</comment>
<reference evidence="12 13" key="1">
    <citation type="submission" date="2013-03" db="EMBL/GenBank/DDBJ databases">
        <title>The Genome Sequence of Enterococcus sulfureus ATCC_49903 (PacBio/Illumina hybrid assembly).</title>
        <authorList>
            <consortium name="The Broad Institute Genomics Platform"/>
            <consortium name="The Broad Institute Genome Sequencing Center for Infectious Disease"/>
            <person name="Earl A."/>
            <person name="Russ C."/>
            <person name="Gilmore M."/>
            <person name="Surin D."/>
            <person name="Walker B."/>
            <person name="Young S."/>
            <person name="Zeng Q."/>
            <person name="Gargeya S."/>
            <person name="Fitzgerald M."/>
            <person name="Haas B."/>
            <person name="Abouelleil A."/>
            <person name="Allen A.W."/>
            <person name="Alvarado L."/>
            <person name="Arachchi H.M."/>
            <person name="Berlin A.M."/>
            <person name="Chapman S.B."/>
            <person name="Gainer-Dewar J."/>
            <person name="Goldberg J."/>
            <person name="Griggs A."/>
            <person name="Gujja S."/>
            <person name="Hansen M."/>
            <person name="Howarth C."/>
            <person name="Imamovic A."/>
            <person name="Ireland A."/>
            <person name="Larimer J."/>
            <person name="McCowan C."/>
            <person name="Murphy C."/>
            <person name="Pearson M."/>
            <person name="Poon T.W."/>
            <person name="Priest M."/>
            <person name="Roberts A."/>
            <person name="Saif S."/>
            <person name="Shea T."/>
            <person name="Sisk P."/>
            <person name="Sykes S."/>
            <person name="Wortman J."/>
            <person name="Nusbaum C."/>
            <person name="Birren B."/>
        </authorList>
    </citation>
    <scope>NUCLEOTIDE SEQUENCE [LARGE SCALE GENOMIC DNA]</scope>
    <source>
        <strain evidence="12 13">ATCC 49903</strain>
    </source>
</reference>
<protein>
    <recommendedName>
        <fullName evidence="5 9">Hydroxymethylbilane synthase</fullName>
        <ecNumber evidence="5 9">2.5.1.61</ecNumber>
    </recommendedName>
</protein>
<evidence type="ECO:0000313" key="12">
    <source>
        <dbReference type="EMBL" id="EOT83797.1"/>
    </source>
</evidence>
<dbReference type="SUPFAM" id="SSF53850">
    <property type="entry name" value="Periplasmic binding protein-like II"/>
    <property type="match status" value="1"/>
</dbReference>
<dbReference type="SUPFAM" id="SSF54782">
    <property type="entry name" value="Porphobilinogen deaminase (hydroxymethylbilane synthase), C-terminal domain"/>
    <property type="match status" value="1"/>
</dbReference>
<gene>
    <name evidence="12" type="ORF">I573_01522</name>
</gene>
<dbReference type="PRINTS" id="PR00151">
    <property type="entry name" value="PORPHBDMNASE"/>
</dbReference>
<organism evidence="12 13">
    <name type="scientific">Enterococcus sulfureus ATCC 49903</name>
    <dbReference type="NCBI Taxonomy" id="1140003"/>
    <lineage>
        <taxon>Bacteria</taxon>
        <taxon>Bacillati</taxon>
        <taxon>Bacillota</taxon>
        <taxon>Bacilli</taxon>
        <taxon>Lactobacillales</taxon>
        <taxon>Enterococcaceae</taxon>
        <taxon>Enterococcus</taxon>
    </lineage>
</organism>
<name>S0KT03_9ENTE</name>
<comment type="similarity">
    <text evidence="3">Belongs to the HMBS family.</text>
</comment>
<evidence type="ECO:0000256" key="2">
    <source>
        <dbReference type="ARBA" id="ARBA00002869"/>
    </source>
</evidence>
<evidence type="ECO:0000256" key="6">
    <source>
        <dbReference type="ARBA" id="ARBA00022679"/>
    </source>
</evidence>
<feature type="domain" description="Porphobilinogen deaminase N-terminal" evidence="10">
    <location>
        <begin position="6"/>
        <end position="215"/>
    </location>
</feature>
<proteinExistence type="inferred from homology"/>
<dbReference type="InterPro" id="IPR022418">
    <property type="entry name" value="Porphobilinogen_deaminase_C"/>
</dbReference>
<evidence type="ECO:0000256" key="7">
    <source>
        <dbReference type="ARBA" id="ARBA00023244"/>
    </source>
</evidence>
<dbReference type="eggNOG" id="COG0181">
    <property type="taxonomic scope" value="Bacteria"/>
</dbReference>
<comment type="caution">
    <text evidence="12">The sequence shown here is derived from an EMBL/GenBank/DDBJ whole genome shotgun (WGS) entry which is preliminary data.</text>
</comment>
<comment type="function">
    <text evidence="2">Tetrapolymerization of the monopyrrole PBG into the hydroxymethylbilane pre-uroporphyrinogen in several discrete steps.</text>
</comment>
<dbReference type="PANTHER" id="PTHR11557:SF0">
    <property type="entry name" value="PORPHOBILINOGEN DEAMINASE"/>
    <property type="match status" value="1"/>
</dbReference>
<dbReference type="InterPro" id="IPR000860">
    <property type="entry name" value="HemC"/>
</dbReference>
<dbReference type="Gene3D" id="3.30.160.40">
    <property type="entry name" value="Porphobilinogen deaminase, C-terminal domain"/>
    <property type="match status" value="1"/>
</dbReference>
<dbReference type="FunFam" id="3.40.190.10:FF:000005">
    <property type="entry name" value="Porphobilinogen deaminase"/>
    <property type="match status" value="1"/>
</dbReference>
<dbReference type="PANTHER" id="PTHR11557">
    <property type="entry name" value="PORPHOBILINOGEN DEAMINASE"/>
    <property type="match status" value="1"/>
</dbReference>
<dbReference type="Gene3D" id="3.40.190.10">
    <property type="entry name" value="Periplasmic binding protein-like II"/>
    <property type="match status" value="2"/>
</dbReference>
<evidence type="ECO:0000256" key="5">
    <source>
        <dbReference type="ARBA" id="ARBA00012655"/>
    </source>
</evidence>
<evidence type="ECO:0000256" key="9">
    <source>
        <dbReference type="NCBIfam" id="TIGR00212"/>
    </source>
</evidence>
<comment type="cofactor">
    <cofactor evidence="1">
        <name>dipyrromethane</name>
        <dbReference type="ChEBI" id="CHEBI:60342"/>
    </cofactor>
</comment>
<keyword evidence="6" id="KW-0808">Transferase</keyword>
<feature type="domain" description="Porphobilinogen deaminase C-terminal" evidence="11">
    <location>
        <begin position="232"/>
        <end position="296"/>
    </location>
</feature>